<gene>
    <name evidence="3" type="ORF">ET33_36725</name>
</gene>
<dbReference type="RefSeq" id="WP_036680742.1">
    <property type="nucleotide sequence ID" value="NZ_FYEP01000018.1"/>
</dbReference>
<accession>A0A081P603</accession>
<dbReference type="EMBL" id="JNVM01000008">
    <property type="protein sequence ID" value="KEQ26126.1"/>
    <property type="molecule type" value="Genomic_DNA"/>
</dbReference>
<feature type="region of interest" description="Disordered" evidence="1">
    <location>
        <begin position="1"/>
        <end position="38"/>
    </location>
</feature>
<evidence type="ECO:0000256" key="1">
    <source>
        <dbReference type="SAM" id="MobiDB-lite"/>
    </source>
</evidence>
<feature type="transmembrane region" description="Helical" evidence="2">
    <location>
        <begin position="50"/>
        <end position="71"/>
    </location>
</feature>
<evidence type="ECO:0000256" key="2">
    <source>
        <dbReference type="SAM" id="Phobius"/>
    </source>
</evidence>
<keyword evidence="2" id="KW-0472">Membrane</keyword>
<evidence type="ECO:0000313" key="4">
    <source>
        <dbReference type="Proteomes" id="UP000028123"/>
    </source>
</evidence>
<feature type="compositionally biased region" description="Basic and acidic residues" evidence="1">
    <location>
        <begin position="11"/>
        <end position="22"/>
    </location>
</feature>
<dbReference type="AlphaFoldDB" id="A0A081P603"/>
<name>A0A081P603_9BACL</name>
<dbReference type="Proteomes" id="UP000028123">
    <property type="component" value="Unassembled WGS sequence"/>
</dbReference>
<keyword evidence="2" id="KW-1133">Transmembrane helix</keyword>
<dbReference type="eggNOG" id="ENOG50306CM">
    <property type="taxonomic scope" value="Bacteria"/>
</dbReference>
<proteinExistence type="predicted"/>
<keyword evidence="2" id="KW-0812">Transmembrane</keyword>
<keyword evidence="4" id="KW-1185">Reference proteome</keyword>
<comment type="caution">
    <text evidence="3">The sequence shown here is derived from an EMBL/GenBank/DDBJ whole genome shotgun (WGS) entry which is preliminary data.</text>
</comment>
<dbReference type="OrthoDB" id="2622545at2"/>
<sequence length="76" mass="9173">MNNKHLQPPYRPKEEADHQPDPEKEEGTDDHYLPPRKTVHPTEKEKWLPYFYRSLLWIFILLVAGLSVWGWKLVMM</sequence>
<protein>
    <submittedName>
        <fullName evidence="3">Uncharacterized protein</fullName>
    </submittedName>
</protein>
<organism evidence="3 4">
    <name type="scientific">Paenibacillus tyrfis</name>
    <dbReference type="NCBI Taxonomy" id="1501230"/>
    <lineage>
        <taxon>Bacteria</taxon>
        <taxon>Bacillati</taxon>
        <taxon>Bacillota</taxon>
        <taxon>Bacilli</taxon>
        <taxon>Bacillales</taxon>
        <taxon>Paenibacillaceae</taxon>
        <taxon>Paenibacillus</taxon>
    </lineage>
</organism>
<reference evidence="3 4" key="1">
    <citation type="submission" date="2014-06" db="EMBL/GenBank/DDBJ databases">
        <title>Draft genome sequence of Paenibacillus sp. MSt1.</title>
        <authorList>
            <person name="Aw Y.K."/>
            <person name="Ong K.S."/>
            <person name="Gan H.M."/>
            <person name="Lee S.M."/>
        </authorList>
    </citation>
    <scope>NUCLEOTIDE SEQUENCE [LARGE SCALE GENOMIC DNA]</scope>
    <source>
        <strain evidence="3 4">MSt1</strain>
    </source>
</reference>
<evidence type="ECO:0000313" key="3">
    <source>
        <dbReference type="EMBL" id="KEQ26126.1"/>
    </source>
</evidence>